<proteinExistence type="predicted"/>
<name>A0A3P6EBK7_BRAOL</name>
<gene>
    <name evidence="1" type="ORF">BOLC9T56848H</name>
</gene>
<dbReference type="AlphaFoldDB" id="A0A3P6EBK7"/>
<dbReference type="EMBL" id="LR031875">
    <property type="protein sequence ID" value="VDD31525.1"/>
    <property type="molecule type" value="Genomic_DNA"/>
</dbReference>
<evidence type="ECO:0000313" key="1">
    <source>
        <dbReference type="EMBL" id="VDD31525.1"/>
    </source>
</evidence>
<organism evidence="1">
    <name type="scientific">Brassica oleracea</name>
    <name type="common">Wild cabbage</name>
    <dbReference type="NCBI Taxonomy" id="3712"/>
    <lineage>
        <taxon>Eukaryota</taxon>
        <taxon>Viridiplantae</taxon>
        <taxon>Streptophyta</taxon>
        <taxon>Embryophyta</taxon>
        <taxon>Tracheophyta</taxon>
        <taxon>Spermatophyta</taxon>
        <taxon>Magnoliopsida</taxon>
        <taxon>eudicotyledons</taxon>
        <taxon>Gunneridae</taxon>
        <taxon>Pentapetalae</taxon>
        <taxon>rosids</taxon>
        <taxon>malvids</taxon>
        <taxon>Brassicales</taxon>
        <taxon>Brassicaceae</taxon>
        <taxon>Brassiceae</taxon>
        <taxon>Brassica</taxon>
    </lineage>
</organism>
<protein>
    <submittedName>
        <fullName evidence="1">Uncharacterized protein</fullName>
    </submittedName>
</protein>
<sequence length="72" mass="8383">MQCSGISKRKSYLASQKVFLSHQSKLYTPHQSLMEVRLQKSLQIGVHQQLMEWQREMSLNTPPLLCAVPTRR</sequence>
<accession>A0A3P6EBK7</accession>
<reference evidence="1" key="1">
    <citation type="submission" date="2018-11" db="EMBL/GenBank/DDBJ databases">
        <authorList>
            <consortium name="Genoscope - CEA"/>
            <person name="William W."/>
        </authorList>
    </citation>
    <scope>NUCLEOTIDE SEQUENCE</scope>
</reference>